<name>U9UME9_RHIID</name>
<feature type="transmembrane region" description="Helical" evidence="1">
    <location>
        <begin position="80"/>
        <end position="97"/>
    </location>
</feature>
<protein>
    <submittedName>
        <fullName evidence="2">Uncharacterized protein</fullName>
    </submittedName>
</protein>
<gene>
    <name evidence="2" type="ORF">GLOINDRAFT_84223</name>
</gene>
<evidence type="ECO:0000256" key="1">
    <source>
        <dbReference type="SAM" id="Phobius"/>
    </source>
</evidence>
<dbReference type="AlphaFoldDB" id="U9UME9"/>
<feature type="non-terminal residue" evidence="2">
    <location>
        <position position="1"/>
    </location>
</feature>
<evidence type="ECO:0000313" key="2">
    <source>
        <dbReference type="EMBL" id="ESA16796.1"/>
    </source>
</evidence>
<organism evidence="2">
    <name type="scientific">Rhizophagus irregularis (strain DAOM 181602 / DAOM 197198 / MUCL 43194)</name>
    <name type="common">Arbuscular mycorrhizal fungus</name>
    <name type="synonym">Glomus intraradices</name>
    <dbReference type="NCBI Taxonomy" id="747089"/>
    <lineage>
        <taxon>Eukaryota</taxon>
        <taxon>Fungi</taxon>
        <taxon>Fungi incertae sedis</taxon>
        <taxon>Mucoromycota</taxon>
        <taxon>Glomeromycotina</taxon>
        <taxon>Glomeromycetes</taxon>
        <taxon>Glomerales</taxon>
        <taxon>Glomeraceae</taxon>
        <taxon>Rhizophagus</taxon>
    </lineage>
</organism>
<reference evidence="2" key="1">
    <citation type="submission" date="2013-07" db="EMBL/GenBank/DDBJ databases">
        <title>The genome of an arbuscular mycorrhizal fungus provides insights into the evolution of the oldest plant symbiosis.</title>
        <authorList>
            <consortium name="DOE Joint Genome Institute"/>
            <person name="Tisserant E."/>
            <person name="Malbreil M."/>
            <person name="Kuo A."/>
            <person name="Kohler A."/>
            <person name="Symeonidi A."/>
            <person name="Balestrini R."/>
            <person name="Charron P."/>
            <person name="Duensing N."/>
            <person name="Frei-dit-Frey N."/>
            <person name="Gianinazzi-Pearson V."/>
            <person name="Gilbert B."/>
            <person name="Handa Y."/>
            <person name="Hijri M."/>
            <person name="Kaul R."/>
            <person name="Kawaguchi M."/>
            <person name="Krajinski F."/>
            <person name="Lammers P."/>
            <person name="Lapierre D."/>
            <person name="Masclaux F.G."/>
            <person name="Murat C."/>
            <person name="Morin E."/>
            <person name="Ndikumana S."/>
            <person name="Pagni M."/>
            <person name="Petitpierre D."/>
            <person name="Requena N."/>
            <person name="Rosikiewicz P."/>
            <person name="Riley R."/>
            <person name="Saito K."/>
            <person name="San Clemente H."/>
            <person name="Shapiro H."/>
            <person name="van Tuinen D."/>
            <person name="Becard G."/>
            <person name="Bonfante P."/>
            <person name="Paszkowski U."/>
            <person name="Shachar-Hill Y."/>
            <person name="Young J.P."/>
            <person name="Sanders I.R."/>
            <person name="Henrissat B."/>
            <person name="Rensing S.A."/>
            <person name="Grigoriev I.V."/>
            <person name="Corradi N."/>
            <person name="Roux C."/>
            <person name="Martin F."/>
        </authorList>
    </citation>
    <scope>NUCLEOTIDE SEQUENCE</scope>
    <source>
        <strain evidence="2">DAOM 197198</strain>
    </source>
</reference>
<keyword evidence="1" id="KW-0812">Transmembrane</keyword>
<dbReference type="HOGENOM" id="CLU_2032211_0_0_1"/>
<sequence length="122" mass="15164">RIILALVNTIYKYKIQYNYVHNYFLLKKRKNSVFITIKFKYLMINKIKRHFSDTLALFKFCTIPNDFRFLVNDQLLRMHYVIYKYLVLLIYLIHYYHKSSSDSVTFDKFSLQDFFYIFNFNF</sequence>
<dbReference type="EMBL" id="KI280741">
    <property type="protein sequence ID" value="ESA16796.1"/>
    <property type="molecule type" value="Genomic_DNA"/>
</dbReference>
<accession>U9UME9</accession>
<proteinExistence type="predicted"/>
<keyword evidence="1" id="KW-0472">Membrane</keyword>
<keyword evidence="1" id="KW-1133">Transmembrane helix</keyword>